<sequence>MLARLLERNAYAGNSPAVPGRRRARHARLGPAPRRGRFPAYCIAFVIASEEEAFGLALQ</sequence>
<accession>A0ABQ4QM94</accession>
<dbReference type="EMBL" id="BPQG01000068">
    <property type="protein sequence ID" value="GJD46166.1"/>
    <property type="molecule type" value="Genomic_DNA"/>
</dbReference>
<proteinExistence type="predicted"/>
<reference evidence="1 2" key="1">
    <citation type="journal article" date="2021" name="Front. Microbiol.">
        <title>Comprehensive Comparative Genomics and Phenotyping of Methylobacterium Species.</title>
        <authorList>
            <person name="Alessa O."/>
            <person name="Ogura Y."/>
            <person name="Fujitani Y."/>
            <person name="Takami H."/>
            <person name="Hayashi T."/>
            <person name="Sahin N."/>
            <person name="Tani A."/>
        </authorList>
    </citation>
    <scope>NUCLEOTIDE SEQUENCE [LARGE SCALE GENOMIC DNA]</scope>
    <source>
        <strain evidence="1 2">DSM 23679</strain>
    </source>
</reference>
<comment type="caution">
    <text evidence="1">The sequence shown here is derived from an EMBL/GenBank/DDBJ whole genome shotgun (WGS) entry which is preliminary data.</text>
</comment>
<dbReference type="Proteomes" id="UP001055117">
    <property type="component" value="Unassembled WGS sequence"/>
</dbReference>
<keyword evidence="2" id="KW-1185">Reference proteome</keyword>
<evidence type="ECO:0000313" key="2">
    <source>
        <dbReference type="Proteomes" id="UP001055117"/>
    </source>
</evidence>
<evidence type="ECO:0000313" key="1">
    <source>
        <dbReference type="EMBL" id="GJD46166.1"/>
    </source>
</evidence>
<name>A0ABQ4QM94_9HYPH</name>
<organism evidence="1 2">
    <name type="scientific">Methylobacterium cerastii</name>
    <dbReference type="NCBI Taxonomy" id="932741"/>
    <lineage>
        <taxon>Bacteria</taxon>
        <taxon>Pseudomonadati</taxon>
        <taxon>Pseudomonadota</taxon>
        <taxon>Alphaproteobacteria</taxon>
        <taxon>Hyphomicrobiales</taxon>
        <taxon>Methylobacteriaceae</taxon>
        <taxon>Methylobacterium</taxon>
    </lineage>
</organism>
<gene>
    <name evidence="1" type="ORF">AFCDBAGC_4046</name>
</gene>
<protein>
    <submittedName>
        <fullName evidence="1">Uncharacterized protein</fullName>
    </submittedName>
</protein>